<feature type="transmembrane region" description="Helical" evidence="1">
    <location>
        <begin position="103"/>
        <end position="122"/>
    </location>
</feature>
<accession>A0A1G7Z8W9</accession>
<evidence type="ECO:0000313" key="4">
    <source>
        <dbReference type="Proteomes" id="UP000199163"/>
    </source>
</evidence>
<name>A0A1G7Z8W9_9BACI</name>
<reference evidence="3 4" key="1">
    <citation type="submission" date="2016-10" db="EMBL/GenBank/DDBJ databases">
        <authorList>
            <person name="de Groot N.N."/>
        </authorList>
    </citation>
    <scope>NUCLEOTIDE SEQUENCE [LARGE SCALE GENOMIC DNA]</scope>
    <source>
        <strain evidence="3 4">DSM 21632</strain>
    </source>
</reference>
<feature type="domain" description="Nucleoside transporter/FeoB GTPase Gate" evidence="2">
    <location>
        <begin position="107"/>
        <end position="204"/>
    </location>
</feature>
<evidence type="ECO:0000256" key="1">
    <source>
        <dbReference type="SAM" id="Phobius"/>
    </source>
</evidence>
<keyword evidence="1" id="KW-1133">Transmembrane helix</keyword>
<evidence type="ECO:0000259" key="2">
    <source>
        <dbReference type="Pfam" id="PF07670"/>
    </source>
</evidence>
<dbReference type="InterPro" id="IPR011642">
    <property type="entry name" value="Gate_dom"/>
</dbReference>
<keyword evidence="1" id="KW-0812">Transmembrane</keyword>
<gene>
    <name evidence="3" type="ORF">SAMN05192534_101446</name>
</gene>
<protein>
    <submittedName>
        <fullName evidence="3">Nucleoside recognition GATE domain-containing membrane protein YjiH</fullName>
    </submittedName>
</protein>
<keyword evidence="4" id="KW-1185">Reference proteome</keyword>
<feature type="transmembrane region" description="Helical" evidence="1">
    <location>
        <begin position="397"/>
        <end position="419"/>
    </location>
</feature>
<dbReference type="EMBL" id="FNDK01000001">
    <property type="protein sequence ID" value="SDH05047.1"/>
    <property type="molecule type" value="Genomic_DNA"/>
</dbReference>
<feature type="transmembrane region" description="Helical" evidence="1">
    <location>
        <begin position="28"/>
        <end position="47"/>
    </location>
</feature>
<feature type="transmembrane region" description="Helical" evidence="1">
    <location>
        <begin position="59"/>
        <end position="83"/>
    </location>
</feature>
<dbReference type="Proteomes" id="UP000199163">
    <property type="component" value="Unassembled WGS sequence"/>
</dbReference>
<dbReference type="STRING" id="568899.SAMN05192534_101446"/>
<feature type="transmembrane region" description="Helical" evidence="1">
    <location>
        <begin position="336"/>
        <end position="357"/>
    </location>
</feature>
<sequence>MIPIVVDGELTIPIAVMASFLQTAAADYLPLAATIFIIIAFFGSVIVKITGSKHPFIKSLFDVSLGWLAVRFFGSVFAVLVLLQIGPEWLISPDTGGLLLLDLIPLLITVFLFAGFFLPLLLNFGLLELCGAVLNPVMRPLFTLPGRSSIDSAASWMGDGTIGVLLTNQQYEQGYYSKREAAVIGTTFSIVSITFSIVILSEMNLMQYVLPYYGTILIAGFIAAIIMPRIPPLSRKKDTYYNSQEQRHSQPKPSHLNPFQWGILEASKKAAQNKASSIITGGIKNVLDMWIGVLPVVMALGTTAVVVAETTPFFEMIGLPFVPLLQMLQVPEAAEASQTMLIGFADMFLPAIIGSGIESELTRFVIAALSVTQLIYMSEVGGLLLASKLPVSFVDLVVIFLERTIITLPVIIGCAHLIFS</sequence>
<organism evidence="3 4">
    <name type="scientific">Alteribacillus persepolensis</name>
    <dbReference type="NCBI Taxonomy" id="568899"/>
    <lineage>
        <taxon>Bacteria</taxon>
        <taxon>Bacillati</taxon>
        <taxon>Bacillota</taxon>
        <taxon>Bacilli</taxon>
        <taxon>Bacillales</taxon>
        <taxon>Bacillaceae</taxon>
        <taxon>Alteribacillus</taxon>
    </lineage>
</organism>
<dbReference type="AlphaFoldDB" id="A0A1G7Z8W9"/>
<feature type="transmembrane region" description="Helical" evidence="1">
    <location>
        <begin position="212"/>
        <end position="230"/>
    </location>
</feature>
<keyword evidence="1" id="KW-0472">Membrane</keyword>
<feature type="transmembrane region" description="Helical" evidence="1">
    <location>
        <begin position="364"/>
        <end position="385"/>
    </location>
</feature>
<feature type="transmembrane region" description="Helical" evidence="1">
    <location>
        <begin position="286"/>
        <end position="308"/>
    </location>
</feature>
<dbReference type="Pfam" id="PF07670">
    <property type="entry name" value="Gate"/>
    <property type="match status" value="1"/>
</dbReference>
<evidence type="ECO:0000313" key="3">
    <source>
        <dbReference type="EMBL" id="SDH05047.1"/>
    </source>
</evidence>
<feature type="transmembrane region" description="Helical" evidence="1">
    <location>
        <begin position="181"/>
        <end position="200"/>
    </location>
</feature>
<proteinExistence type="predicted"/>